<sequence>MSHKLLRRGNDLIRRDGNRLNERRTFEAQRTLCTLPHLYPEGCGRDHGPSVSRGLRVKTAHIMLGTSPASPTLCSTAYFASPSSRGVVLSHASVIRTPCLGQVFSGSTGVRDGIEGFRSCLLTLLNFATAAGPC</sequence>
<comment type="caution">
    <text evidence="1">The sequence shown here is derived from an EMBL/GenBank/DDBJ whole genome shotgun (WGS) entry which is preliminary data.</text>
</comment>
<protein>
    <submittedName>
        <fullName evidence="1">Uncharacterized protein</fullName>
    </submittedName>
</protein>
<name>A0A8K0E0W1_9ROSA</name>
<accession>A0A8K0E0W1</accession>
<dbReference type="EMBL" id="VOIH02000009">
    <property type="protein sequence ID" value="KAF3438758.1"/>
    <property type="molecule type" value="Genomic_DNA"/>
</dbReference>
<organism evidence="1 2">
    <name type="scientific">Rhamnella rubrinervis</name>
    <dbReference type="NCBI Taxonomy" id="2594499"/>
    <lineage>
        <taxon>Eukaryota</taxon>
        <taxon>Viridiplantae</taxon>
        <taxon>Streptophyta</taxon>
        <taxon>Embryophyta</taxon>
        <taxon>Tracheophyta</taxon>
        <taxon>Spermatophyta</taxon>
        <taxon>Magnoliopsida</taxon>
        <taxon>eudicotyledons</taxon>
        <taxon>Gunneridae</taxon>
        <taxon>Pentapetalae</taxon>
        <taxon>rosids</taxon>
        <taxon>fabids</taxon>
        <taxon>Rosales</taxon>
        <taxon>Rhamnaceae</taxon>
        <taxon>rhamnoid group</taxon>
        <taxon>Rhamneae</taxon>
        <taxon>Rhamnella</taxon>
    </lineage>
</organism>
<keyword evidence="2" id="KW-1185">Reference proteome</keyword>
<gene>
    <name evidence="1" type="ORF">FNV43_RR21522</name>
</gene>
<dbReference type="Proteomes" id="UP000796880">
    <property type="component" value="Unassembled WGS sequence"/>
</dbReference>
<proteinExistence type="predicted"/>
<evidence type="ECO:0000313" key="2">
    <source>
        <dbReference type="Proteomes" id="UP000796880"/>
    </source>
</evidence>
<dbReference type="AlphaFoldDB" id="A0A8K0E0W1"/>
<evidence type="ECO:0000313" key="1">
    <source>
        <dbReference type="EMBL" id="KAF3438758.1"/>
    </source>
</evidence>
<reference evidence="1" key="1">
    <citation type="submission" date="2020-03" db="EMBL/GenBank/DDBJ databases">
        <title>A high-quality chromosome-level genome assembly of a woody plant with both climbing and erect habits, Rhamnella rubrinervis.</title>
        <authorList>
            <person name="Lu Z."/>
            <person name="Yang Y."/>
            <person name="Zhu X."/>
            <person name="Sun Y."/>
        </authorList>
    </citation>
    <scope>NUCLEOTIDE SEQUENCE</scope>
    <source>
        <strain evidence="1">BYM</strain>
        <tissue evidence="1">Leaf</tissue>
    </source>
</reference>